<dbReference type="EMBL" id="JACHHZ010000007">
    <property type="protein sequence ID" value="MBB6096403.1"/>
    <property type="molecule type" value="Genomic_DNA"/>
</dbReference>
<proteinExistence type="predicted"/>
<accession>A0A841HUB3</accession>
<evidence type="ECO:0000313" key="3">
    <source>
        <dbReference type="Proteomes" id="UP000588068"/>
    </source>
</evidence>
<dbReference type="Proteomes" id="UP000588068">
    <property type="component" value="Unassembled WGS sequence"/>
</dbReference>
<keyword evidence="3" id="KW-1185">Reference proteome</keyword>
<keyword evidence="1" id="KW-0732">Signal</keyword>
<dbReference type="Pfam" id="PF10973">
    <property type="entry name" value="DUF2799"/>
    <property type="match status" value="1"/>
</dbReference>
<evidence type="ECO:0000256" key="1">
    <source>
        <dbReference type="SAM" id="SignalP"/>
    </source>
</evidence>
<evidence type="ECO:0008006" key="4">
    <source>
        <dbReference type="Google" id="ProtNLM"/>
    </source>
</evidence>
<dbReference type="InterPro" id="IPR021242">
    <property type="entry name" value="DUF2799"/>
</dbReference>
<feature type="chain" id="PRO_5032703170" description="DUF2799 domain-containing protein" evidence="1">
    <location>
        <begin position="29"/>
        <end position="212"/>
    </location>
</feature>
<organism evidence="2 3">
    <name type="scientific">Povalibacter uvarum</name>
    <dbReference type="NCBI Taxonomy" id="732238"/>
    <lineage>
        <taxon>Bacteria</taxon>
        <taxon>Pseudomonadati</taxon>
        <taxon>Pseudomonadota</taxon>
        <taxon>Gammaproteobacteria</taxon>
        <taxon>Steroidobacterales</taxon>
        <taxon>Steroidobacteraceae</taxon>
        <taxon>Povalibacter</taxon>
    </lineage>
</organism>
<protein>
    <recommendedName>
        <fullName evidence="4">DUF2799 domain-containing protein</fullName>
    </recommendedName>
</protein>
<gene>
    <name evidence="2" type="ORF">HNQ60_005325</name>
</gene>
<sequence>MQGFHSKLLAIGLACVTATVAGCSSMSANECMATDWRTVGYEDGVVGYSGNRIGQYRKSCGKHGISPDLAEYQAGREQGLREFCKPLNGFRIGSRGNGYNGVCPADLDADFVDAYQTGRQLHTLRSRVGSTAAEIDSMRAEMDSIDAGLVSVAAQILDTTITNEQRAQLLVDSKHMAERKGEIRARIPQLEDDLLIYRRELDDYRATLPYVE</sequence>
<dbReference type="AlphaFoldDB" id="A0A841HUB3"/>
<dbReference type="RefSeq" id="WP_184335785.1">
    <property type="nucleotide sequence ID" value="NZ_JACHHZ010000007.1"/>
</dbReference>
<feature type="signal peptide" evidence="1">
    <location>
        <begin position="1"/>
        <end position="28"/>
    </location>
</feature>
<dbReference type="PROSITE" id="PS51257">
    <property type="entry name" value="PROKAR_LIPOPROTEIN"/>
    <property type="match status" value="1"/>
</dbReference>
<name>A0A841HUB3_9GAMM</name>
<reference evidence="2 3" key="1">
    <citation type="submission" date="2020-08" db="EMBL/GenBank/DDBJ databases">
        <title>Genomic Encyclopedia of Type Strains, Phase IV (KMG-IV): sequencing the most valuable type-strain genomes for metagenomic binning, comparative biology and taxonomic classification.</title>
        <authorList>
            <person name="Goeker M."/>
        </authorList>
    </citation>
    <scope>NUCLEOTIDE SEQUENCE [LARGE SCALE GENOMIC DNA]</scope>
    <source>
        <strain evidence="2 3">DSM 26723</strain>
    </source>
</reference>
<evidence type="ECO:0000313" key="2">
    <source>
        <dbReference type="EMBL" id="MBB6096403.1"/>
    </source>
</evidence>
<comment type="caution">
    <text evidence="2">The sequence shown here is derived from an EMBL/GenBank/DDBJ whole genome shotgun (WGS) entry which is preliminary data.</text>
</comment>